<evidence type="ECO:0000256" key="6">
    <source>
        <dbReference type="ARBA" id="ARBA00023157"/>
    </source>
</evidence>
<keyword evidence="2 10" id="KW-0812">Transmembrane</keyword>
<comment type="subcellular location">
    <subcellularLocation>
        <location evidence="1">Membrane</location>
        <topology evidence="1">Single-pass membrane protein</topology>
    </subcellularLocation>
</comment>
<keyword evidence="3" id="KW-0732">Signal</keyword>
<keyword evidence="5 10" id="KW-0472">Membrane</keyword>
<evidence type="ECO:0000313" key="13">
    <source>
        <dbReference type="Proteomes" id="UP001497482"/>
    </source>
</evidence>
<dbReference type="GO" id="GO:0034113">
    <property type="term" value="P:heterotypic cell-cell adhesion"/>
    <property type="evidence" value="ECO:0007669"/>
    <property type="project" value="TreeGrafter"/>
</dbReference>
<evidence type="ECO:0000313" key="12">
    <source>
        <dbReference type="EMBL" id="CAL1598404.1"/>
    </source>
</evidence>
<evidence type="ECO:0000256" key="4">
    <source>
        <dbReference type="ARBA" id="ARBA00022989"/>
    </source>
</evidence>
<feature type="domain" description="Immunoglobulin V-set" evidence="11">
    <location>
        <begin position="17"/>
        <end position="112"/>
    </location>
</feature>
<dbReference type="PANTHER" id="PTHR46841:SF7">
    <property type="entry name" value="IG-LIKE DOMAIN-CONTAINING PROTEIN"/>
    <property type="match status" value="1"/>
</dbReference>
<evidence type="ECO:0000256" key="2">
    <source>
        <dbReference type="ARBA" id="ARBA00022692"/>
    </source>
</evidence>
<sequence length="242" mass="26466">MSFMCSGLKLDLKDHVDVSVTVGGVAHLRCPLTPSSDVLQIMWRKLEPEEPVTVATCLPTKHKLHSKFSDIFRLSGAGLEDCVLEIHGVKEKIQGCYQCLLITPSDVVHAAKICLRIQERHGLDPTQSSPEEVAPSSSSSEEEEAGSMKQVSGADGSVLWAVPCSVGGVVLLAGAVCLLLFFFRKRRATRDKKNVETVENAIKTPIKSPMKVDCGSTRERRTPQTPRTESHPHSPLLPKTLF</sequence>
<keyword evidence="7" id="KW-0325">Glycoprotein</keyword>
<feature type="region of interest" description="Disordered" evidence="9">
    <location>
        <begin position="208"/>
        <end position="242"/>
    </location>
</feature>
<evidence type="ECO:0000259" key="11">
    <source>
        <dbReference type="Pfam" id="PF07686"/>
    </source>
</evidence>
<gene>
    <name evidence="12" type="ORF">KC01_LOCUS26791</name>
</gene>
<evidence type="ECO:0000256" key="1">
    <source>
        <dbReference type="ARBA" id="ARBA00004167"/>
    </source>
</evidence>
<keyword evidence="4 10" id="KW-1133">Transmembrane helix</keyword>
<dbReference type="GO" id="GO:0030424">
    <property type="term" value="C:axon"/>
    <property type="evidence" value="ECO:0007669"/>
    <property type="project" value="TreeGrafter"/>
</dbReference>
<reference evidence="12 13" key="1">
    <citation type="submission" date="2024-04" db="EMBL/GenBank/DDBJ databases">
        <authorList>
            <person name="Waldvogel A.-M."/>
            <person name="Schoenle A."/>
        </authorList>
    </citation>
    <scope>NUCLEOTIDE SEQUENCE [LARGE SCALE GENOMIC DNA]</scope>
</reference>
<feature type="transmembrane region" description="Helical" evidence="10">
    <location>
        <begin position="158"/>
        <end position="183"/>
    </location>
</feature>
<keyword evidence="6" id="KW-1015">Disulfide bond</keyword>
<feature type="compositionally biased region" description="Low complexity" evidence="9">
    <location>
        <begin position="128"/>
        <end position="139"/>
    </location>
</feature>
<evidence type="ECO:0000256" key="7">
    <source>
        <dbReference type="ARBA" id="ARBA00023180"/>
    </source>
</evidence>
<dbReference type="InterPro" id="IPR013106">
    <property type="entry name" value="Ig_V-set"/>
</dbReference>
<dbReference type="GO" id="GO:0098632">
    <property type="term" value="F:cell-cell adhesion mediator activity"/>
    <property type="evidence" value="ECO:0007669"/>
    <property type="project" value="InterPro"/>
</dbReference>
<dbReference type="AlphaFoldDB" id="A0AAV2LFQ4"/>
<evidence type="ECO:0000256" key="5">
    <source>
        <dbReference type="ARBA" id="ARBA00023136"/>
    </source>
</evidence>
<dbReference type="Proteomes" id="UP001497482">
    <property type="component" value="Chromosome 22"/>
</dbReference>
<dbReference type="InterPro" id="IPR036179">
    <property type="entry name" value="Ig-like_dom_sf"/>
</dbReference>
<dbReference type="GO" id="GO:0009986">
    <property type="term" value="C:cell surface"/>
    <property type="evidence" value="ECO:0007669"/>
    <property type="project" value="TreeGrafter"/>
</dbReference>
<protein>
    <recommendedName>
        <fullName evidence="11">Immunoglobulin V-set domain-containing protein</fullName>
    </recommendedName>
</protein>
<keyword evidence="13" id="KW-1185">Reference proteome</keyword>
<keyword evidence="8" id="KW-0393">Immunoglobulin domain</keyword>
<evidence type="ECO:0000256" key="3">
    <source>
        <dbReference type="ARBA" id="ARBA00022729"/>
    </source>
</evidence>
<dbReference type="Pfam" id="PF07686">
    <property type="entry name" value="V-set"/>
    <property type="match status" value="1"/>
</dbReference>
<dbReference type="InterPro" id="IPR047164">
    <property type="entry name" value="OX2G-like"/>
</dbReference>
<dbReference type="PANTHER" id="PTHR46841">
    <property type="entry name" value="OX-2 MEMBRANE GLYCOPROTEIN"/>
    <property type="match status" value="1"/>
</dbReference>
<dbReference type="EMBL" id="OZ035844">
    <property type="protein sequence ID" value="CAL1598404.1"/>
    <property type="molecule type" value="Genomic_DNA"/>
</dbReference>
<feature type="compositionally biased region" description="Basic and acidic residues" evidence="9">
    <location>
        <begin position="216"/>
        <end position="232"/>
    </location>
</feature>
<organism evidence="12 13">
    <name type="scientific">Knipowitschia caucasica</name>
    <name type="common">Caucasian dwarf goby</name>
    <name type="synonym">Pomatoschistus caucasicus</name>
    <dbReference type="NCBI Taxonomy" id="637954"/>
    <lineage>
        <taxon>Eukaryota</taxon>
        <taxon>Metazoa</taxon>
        <taxon>Chordata</taxon>
        <taxon>Craniata</taxon>
        <taxon>Vertebrata</taxon>
        <taxon>Euteleostomi</taxon>
        <taxon>Actinopterygii</taxon>
        <taxon>Neopterygii</taxon>
        <taxon>Teleostei</taxon>
        <taxon>Neoteleostei</taxon>
        <taxon>Acanthomorphata</taxon>
        <taxon>Gobiaria</taxon>
        <taxon>Gobiiformes</taxon>
        <taxon>Gobioidei</taxon>
        <taxon>Gobiidae</taxon>
        <taxon>Gobiinae</taxon>
        <taxon>Knipowitschia</taxon>
    </lineage>
</organism>
<evidence type="ECO:0000256" key="9">
    <source>
        <dbReference type="SAM" id="MobiDB-lite"/>
    </source>
</evidence>
<proteinExistence type="predicted"/>
<evidence type="ECO:0000256" key="10">
    <source>
        <dbReference type="SAM" id="Phobius"/>
    </source>
</evidence>
<dbReference type="InterPro" id="IPR013783">
    <property type="entry name" value="Ig-like_fold"/>
</dbReference>
<dbReference type="GO" id="GO:0150079">
    <property type="term" value="P:negative regulation of neuroinflammatory response"/>
    <property type="evidence" value="ECO:0007669"/>
    <property type="project" value="TreeGrafter"/>
</dbReference>
<dbReference type="Gene3D" id="2.60.40.10">
    <property type="entry name" value="Immunoglobulins"/>
    <property type="match status" value="1"/>
</dbReference>
<feature type="region of interest" description="Disordered" evidence="9">
    <location>
        <begin position="123"/>
        <end position="148"/>
    </location>
</feature>
<evidence type="ECO:0000256" key="8">
    <source>
        <dbReference type="ARBA" id="ARBA00023319"/>
    </source>
</evidence>
<dbReference type="GO" id="GO:0043025">
    <property type="term" value="C:neuronal cell body"/>
    <property type="evidence" value="ECO:0007669"/>
    <property type="project" value="TreeGrafter"/>
</dbReference>
<dbReference type="GO" id="GO:0016020">
    <property type="term" value="C:membrane"/>
    <property type="evidence" value="ECO:0007669"/>
    <property type="project" value="UniProtKB-SubCell"/>
</dbReference>
<name>A0AAV2LFQ4_KNICA</name>
<dbReference type="SUPFAM" id="SSF48726">
    <property type="entry name" value="Immunoglobulin"/>
    <property type="match status" value="1"/>
</dbReference>
<accession>A0AAV2LFQ4</accession>